<proteinExistence type="predicted"/>
<accession>A0ABS4NH09</accession>
<name>A0ABS4NH09_9THEO</name>
<feature type="region of interest" description="Disordered" evidence="1">
    <location>
        <begin position="167"/>
        <end position="200"/>
    </location>
</feature>
<reference evidence="2" key="1">
    <citation type="submission" date="2021-03" db="EMBL/GenBank/DDBJ databases">
        <title>Genomic Encyclopedia of Type Strains, Phase IV (KMG-IV): sequencing the most valuable type-strain genomes for metagenomic binning, comparative biology and taxonomic classification.</title>
        <authorList>
            <person name="Goeker M."/>
        </authorList>
    </citation>
    <scope>NUCLEOTIDE SEQUENCE</scope>
    <source>
        <strain evidence="2">DSM 101588</strain>
    </source>
</reference>
<dbReference type="EMBL" id="JAGGLT010000031">
    <property type="protein sequence ID" value="MBP2072947.1"/>
    <property type="molecule type" value="Genomic_DNA"/>
</dbReference>
<dbReference type="Proteomes" id="UP001166402">
    <property type="component" value="Unassembled WGS sequence"/>
</dbReference>
<sequence length="384" mass="44707">MERRNRSAALSSRIIPYHPEYRKIAGSVTAAILFEQLEYWFDKYDYNYFYKFLEPAPNHFSYKEGDSWIEELGFSIDEFRSAFDKIGVRYGSRNEFLKAKEEGRLFIKNGKEKLYCSFIDKQKNVTYYVRNNELVDMLLDEINHKEVENDGEFIKPKVENEKALYPDMPISRDGKSPSPGDGESQSPGDGKSPSPEVGKTHLPYINRLHQDITHKNTSINQSEEMDGRILKNQPKSLGDDVINKLKSKYMVSDDDIKTCIERMKGRDIKSPINFLEKTIENYIKEKSIRKAVDNVKSGNSANYAVPRNYFNGYSQRKYSSDDIEELEKILLERSRLKREEKFGGDEIAKENDSFLERKWKHRENDIGNSFCSGLEEIQDKYSSS</sequence>
<gene>
    <name evidence="2" type="ORF">J2Z80_002491</name>
</gene>
<evidence type="ECO:0000256" key="1">
    <source>
        <dbReference type="SAM" id="MobiDB-lite"/>
    </source>
</evidence>
<evidence type="ECO:0000313" key="2">
    <source>
        <dbReference type="EMBL" id="MBP2072947.1"/>
    </source>
</evidence>
<keyword evidence="3" id="KW-1185">Reference proteome</keyword>
<organism evidence="2 3">
    <name type="scientific">Thermoanaerobacterium butyriciformans</name>
    <dbReference type="NCBI Taxonomy" id="1702242"/>
    <lineage>
        <taxon>Bacteria</taxon>
        <taxon>Bacillati</taxon>
        <taxon>Bacillota</taxon>
        <taxon>Clostridia</taxon>
        <taxon>Thermoanaerobacterales</taxon>
        <taxon>Thermoanaerobacteraceae</taxon>
        <taxon>Thermoanaerobacterium</taxon>
    </lineage>
</organism>
<comment type="caution">
    <text evidence="2">The sequence shown here is derived from an EMBL/GenBank/DDBJ whole genome shotgun (WGS) entry which is preliminary data.</text>
</comment>
<protein>
    <submittedName>
        <fullName evidence="2">Uncharacterized protein</fullName>
    </submittedName>
</protein>
<dbReference type="RefSeq" id="WP_245301316.1">
    <property type="nucleotide sequence ID" value="NZ_JAGGLT010000031.1"/>
</dbReference>
<evidence type="ECO:0000313" key="3">
    <source>
        <dbReference type="Proteomes" id="UP001166402"/>
    </source>
</evidence>